<accession>A0A641AGY5</accession>
<gene>
    <name evidence="5" type="ORF">ESP62_017745</name>
</gene>
<dbReference type="Proteomes" id="UP001515100">
    <property type="component" value="Unassembled WGS sequence"/>
</dbReference>
<evidence type="ECO:0000256" key="3">
    <source>
        <dbReference type="ARBA" id="ARBA00023027"/>
    </source>
</evidence>
<evidence type="ECO:0000256" key="1">
    <source>
        <dbReference type="ARBA" id="ARBA00007637"/>
    </source>
</evidence>
<proteinExistence type="inferred from homology"/>
<keyword evidence="6" id="KW-1185">Reference proteome</keyword>
<dbReference type="PANTHER" id="PTHR43103">
    <property type="entry name" value="NUCLEOSIDE-DIPHOSPHATE-SUGAR EPIMERASE"/>
    <property type="match status" value="1"/>
</dbReference>
<dbReference type="CDD" id="cd08946">
    <property type="entry name" value="SDR_e"/>
    <property type="match status" value="1"/>
</dbReference>
<dbReference type="GO" id="GO:0016491">
    <property type="term" value="F:oxidoreductase activity"/>
    <property type="evidence" value="ECO:0007669"/>
    <property type="project" value="UniProtKB-KW"/>
</dbReference>
<reference evidence="5" key="1">
    <citation type="submission" date="2019-09" db="EMBL/GenBank/DDBJ databases">
        <authorList>
            <person name="Li J."/>
        </authorList>
    </citation>
    <scope>NUCLEOTIDE SEQUENCE [LARGE SCALE GENOMIC DNA]</scope>
    <source>
        <strain evidence="5">NRBC 14897</strain>
    </source>
</reference>
<dbReference type="RefSeq" id="WP_129185349.1">
    <property type="nucleotide sequence ID" value="NZ_JAGIOG010000001.1"/>
</dbReference>
<dbReference type="InterPro" id="IPR001509">
    <property type="entry name" value="Epimerase_deHydtase"/>
</dbReference>
<comment type="caution">
    <text evidence="5">The sequence shown here is derived from an EMBL/GenBank/DDBJ whole genome shotgun (WGS) entry which is preliminary data.</text>
</comment>
<dbReference type="Pfam" id="PF01370">
    <property type="entry name" value="Epimerase"/>
    <property type="match status" value="1"/>
</dbReference>
<keyword evidence="2" id="KW-0560">Oxidoreductase</keyword>
<dbReference type="PANTHER" id="PTHR43103:SF5">
    <property type="entry name" value="4-EPIMERASE, PUTATIVE (AFU_ORTHOLOGUE AFUA_7G00360)-RELATED"/>
    <property type="match status" value="1"/>
</dbReference>
<comment type="similarity">
    <text evidence="1">Belongs to the NAD(P)-dependent epimerase/dehydratase family.</text>
</comment>
<sequence>MKVLVTGAAGSIGRALGRGLADLGHDLRGLDLVEQPAAGYEHDWMVGDCLDQETADRAVHGVDAVVHLAGNPDEDSLPAALESHAHTTASLLEAMLRHGVDRMAYASSNHAVGRTPSGAPLTTSVRPRPDTFYGTAKVAAEALLSLYVDRFAVSAVAMRIGTFADAPETVRQLSTWLSPADAVRMVDAAIGQPAPGYTVVHGVSANTRGWWDLEPGRAIGFDPQDDAERFAGSIPLRPEDDVENAFVGGPHVTSAFVRPAF</sequence>
<dbReference type="SUPFAM" id="SSF51735">
    <property type="entry name" value="NAD(P)-binding Rossmann-fold domains"/>
    <property type="match status" value="1"/>
</dbReference>
<dbReference type="AlphaFoldDB" id="A0A641AGY5"/>
<evidence type="ECO:0000313" key="5">
    <source>
        <dbReference type="EMBL" id="KAA1372941.1"/>
    </source>
</evidence>
<feature type="domain" description="NAD-dependent epimerase/dehydratase" evidence="4">
    <location>
        <begin position="3"/>
        <end position="162"/>
    </location>
</feature>
<protein>
    <submittedName>
        <fullName evidence="5">NAD(P)-dependent oxidoreductase</fullName>
    </submittedName>
</protein>
<dbReference type="OrthoDB" id="8770295at2"/>
<dbReference type="Gene3D" id="3.40.50.720">
    <property type="entry name" value="NAD(P)-binding Rossmann-like Domain"/>
    <property type="match status" value="1"/>
</dbReference>
<keyword evidence="3" id="KW-0520">NAD</keyword>
<name>A0A641AGY5_9ACTN</name>
<dbReference type="EMBL" id="SDPP02000006">
    <property type="protein sequence ID" value="KAA1372941.1"/>
    <property type="molecule type" value="Genomic_DNA"/>
</dbReference>
<evidence type="ECO:0000313" key="6">
    <source>
        <dbReference type="Proteomes" id="UP001515100"/>
    </source>
</evidence>
<organism evidence="5 6">
    <name type="scientific">Aeromicrobium fastidiosum</name>
    <dbReference type="NCBI Taxonomy" id="52699"/>
    <lineage>
        <taxon>Bacteria</taxon>
        <taxon>Bacillati</taxon>
        <taxon>Actinomycetota</taxon>
        <taxon>Actinomycetes</taxon>
        <taxon>Propionibacteriales</taxon>
        <taxon>Nocardioidaceae</taxon>
        <taxon>Aeromicrobium</taxon>
    </lineage>
</organism>
<evidence type="ECO:0000256" key="2">
    <source>
        <dbReference type="ARBA" id="ARBA00023002"/>
    </source>
</evidence>
<evidence type="ECO:0000259" key="4">
    <source>
        <dbReference type="Pfam" id="PF01370"/>
    </source>
</evidence>
<dbReference type="InterPro" id="IPR036291">
    <property type="entry name" value="NAD(P)-bd_dom_sf"/>
</dbReference>